<evidence type="ECO:0000256" key="1">
    <source>
        <dbReference type="ARBA" id="ARBA00004496"/>
    </source>
</evidence>
<keyword evidence="9" id="KW-0131">Cell cycle</keyword>
<evidence type="ECO:0000256" key="6">
    <source>
        <dbReference type="ARBA" id="ARBA00022618"/>
    </source>
</evidence>
<feature type="coiled-coil region" evidence="11">
    <location>
        <begin position="16"/>
        <end position="43"/>
    </location>
</feature>
<evidence type="ECO:0000256" key="5">
    <source>
        <dbReference type="ARBA" id="ARBA00022490"/>
    </source>
</evidence>
<dbReference type="InterPro" id="IPR048343">
    <property type="entry name" value="ZW10_C"/>
</dbReference>
<comment type="subcellular location">
    <subcellularLocation>
        <location evidence="2">Chromosome</location>
        <location evidence="2">Centromere</location>
        <location evidence="2">Kinetochore</location>
    </subcellularLocation>
    <subcellularLocation>
        <location evidence="1">Cytoplasm</location>
    </subcellularLocation>
</comment>
<sequence>MSLIKKIVEIVERSDMVDAKKQINKLNKEIRDHKEKVRSLMQANYTDFMPEIVSNEALLEEGCIMESEMINLKDSLNNESTNMLKSASKDVSKLTEELNENHLALITSLKLVKIDSLLHKIKPYNEIKNFKEVNNLLNDIQLLIGDPDDKIIRRLEVYKSLKVKLTVERETMMKNLIAQFGNIVFTRTKTFPKNQSVTFRISKNPKELVECIHTLLECDYDFQDFVNFCMNNVFQPIASRAVSLDIKESDKEVSMILMYSLEPVSDELRPNYEIVFLNLRSVLFHMLHMNVVIQDNCHFLSYLFNTCKSKMFDMIFDECLKFNIPKTYEVKNHSTIDVDIRKLCKNFTELKLFDSIDEKFIQDYCNNIEDLFFEQFTKNVQASANEILKRDLHDMIHISDDATLSTITPFTFPKSMISKSTLELIKLLEKILRQASICSIEDEQKKTNLLNSIKIVLDNYPFTIQLHHSKLLSKIPQQSALFYNNCMYLCNWIVLNDEFEDCNIDVVTNDLKRQGQEFFDCQVANQKIQLLEILKEFNPYQSLNNFQQEHFKPIRQALRQLDLLKNVWQTILPVDLYNKTIGSLLDVVALNIIKKVLALEDISTTLANGLVEMIKNFEEKGQMLFEADCNAHQVVPNWKKLINLEFILDASLIDIQAKWKNNQLSASFRAEEVKRLIRALFQNTERRANCLQTII</sequence>
<keyword evidence="10" id="KW-0137">Centromere</keyword>
<dbReference type="AlphaFoldDB" id="A0A9N9S3U1"/>
<keyword evidence="8" id="KW-0995">Kinetochore</keyword>
<dbReference type="GO" id="GO:0051301">
    <property type="term" value="P:cell division"/>
    <property type="evidence" value="ECO:0007669"/>
    <property type="project" value="UniProtKB-KW"/>
</dbReference>
<dbReference type="PANTHER" id="PTHR12205:SF0">
    <property type="entry name" value="CENTROMERE_KINETOCHORE PROTEIN ZW10 HOMOLOG"/>
    <property type="match status" value="1"/>
</dbReference>
<name>A0A9N9S3U1_9DIPT</name>
<keyword evidence="11" id="KW-0175">Coiled coil</keyword>
<dbReference type="InterPro" id="IPR055148">
    <property type="entry name" value="ZW10_C_2"/>
</dbReference>
<dbReference type="GO" id="GO:0006888">
    <property type="term" value="P:endoplasmic reticulum to Golgi vesicle-mediated transport"/>
    <property type="evidence" value="ECO:0007669"/>
    <property type="project" value="TreeGrafter"/>
</dbReference>
<evidence type="ECO:0000256" key="11">
    <source>
        <dbReference type="SAM" id="Coils"/>
    </source>
</evidence>
<feature type="domain" description="Centromere/kinetochore protein zw10 N-terminal" evidence="12">
    <location>
        <begin position="26"/>
        <end position="118"/>
    </location>
</feature>
<protein>
    <recommendedName>
        <fullName evidence="17">Centromere/kinetochore protein zw10</fullName>
    </recommendedName>
</protein>
<dbReference type="InterPro" id="IPR046362">
    <property type="entry name" value="Zw10/DSL1_C_sf"/>
</dbReference>
<proteinExistence type="inferred from homology"/>
<keyword evidence="6" id="KW-0132">Cell division</keyword>
<keyword evidence="16" id="KW-1185">Reference proteome</keyword>
<dbReference type="Pfam" id="PF22766">
    <property type="entry name" value="ZW10_C2"/>
    <property type="match status" value="1"/>
</dbReference>
<dbReference type="Proteomes" id="UP001153620">
    <property type="component" value="Chromosome 3"/>
</dbReference>
<evidence type="ECO:0000256" key="3">
    <source>
        <dbReference type="ARBA" id="ARBA00006245"/>
    </source>
</evidence>
<evidence type="ECO:0000256" key="10">
    <source>
        <dbReference type="ARBA" id="ARBA00023328"/>
    </source>
</evidence>
<evidence type="ECO:0000259" key="14">
    <source>
        <dbReference type="Pfam" id="PF22766"/>
    </source>
</evidence>
<gene>
    <name evidence="15" type="ORF">CHIRRI_LOCUS11580</name>
</gene>
<feature type="domain" description="Centromere/kinetochore protein zw10 C-terminal" evidence="13">
    <location>
        <begin position="410"/>
        <end position="529"/>
    </location>
</feature>
<dbReference type="Pfam" id="PF20666">
    <property type="entry name" value="ZW10_C"/>
    <property type="match status" value="1"/>
</dbReference>
<evidence type="ECO:0000256" key="8">
    <source>
        <dbReference type="ARBA" id="ARBA00022838"/>
    </source>
</evidence>
<feature type="domain" description="ZW10 C-terminal helical" evidence="14">
    <location>
        <begin position="553"/>
        <end position="694"/>
    </location>
</feature>
<dbReference type="GO" id="GO:1990423">
    <property type="term" value="C:RZZ complex"/>
    <property type="evidence" value="ECO:0007669"/>
    <property type="project" value="TreeGrafter"/>
</dbReference>
<dbReference type="GO" id="GO:0005737">
    <property type="term" value="C:cytoplasm"/>
    <property type="evidence" value="ECO:0007669"/>
    <property type="project" value="UniProtKB-SubCell"/>
</dbReference>
<comment type="similarity">
    <text evidence="3">Belongs to the ZW10 family.</text>
</comment>
<evidence type="ECO:0000256" key="2">
    <source>
        <dbReference type="ARBA" id="ARBA00004629"/>
    </source>
</evidence>
<evidence type="ECO:0008006" key="17">
    <source>
        <dbReference type="Google" id="ProtNLM"/>
    </source>
</evidence>
<evidence type="ECO:0000256" key="7">
    <source>
        <dbReference type="ARBA" id="ARBA00022776"/>
    </source>
</evidence>
<reference evidence="15" key="1">
    <citation type="submission" date="2022-01" db="EMBL/GenBank/DDBJ databases">
        <authorList>
            <person name="King R."/>
        </authorList>
    </citation>
    <scope>NUCLEOTIDE SEQUENCE</scope>
</reference>
<dbReference type="InterPro" id="IPR009361">
    <property type="entry name" value="Zw10_N"/>
</dbReference>
<dbReference type="Pfam" id="PF06248">
    <property type="entry name" value="Zw10_N"/>
    <property type="match status" value="1"/>
</dbReference>
<dbReference type="Gene3D" id="1.10.357.150">
    <property type="match status" value="1"/>
</dbReference>
<evidence type="ECO:0000256" key="4">
    <source>
        <dbReference type="ARBA" id="ARBA00022454"/>
    </source>
</evidence>
<reference evidence="15" key="2">
    <citation type="submission" date="2022-10" db="EMBL/GenBank/DDBJ databases">
        <authorList>
            <consortium name="ENA_rothamsted_submissions"/>
            <consortium name="culmorum"/>
            <person name="King R."/>
        </authorList>
    </citation>
    <scope>NUCLEOTIDE SEQUENCE</scope>
</reference>
<dbReference type="EMBL" id="OU895879">
    <property type="protein sequence ID" value="CAG9808744.1"/>
    <property type="molecule type" value="Genomic_DNA"/>
</dbReference>
<dbReference type="GO" id="GO:0005634">
    <property type="term" value="C:nucleus"/>
    <property type="evidence" value="ECO:0007669"/>
    <property type="project" value="InterPro"/>
</dbReference>
<evidence type="ECO:0000313" key="15">
    <source>
        <dbReference type="EMBL" id="CAG9808744.1"/>
    </source>
</evidence>
<dbReference type="OrthoDB" id="534815at2759"/>
<keyword evidence="7" id="KW-0498">Mitosis</keyword>
<dbReference type="PANTHER" id="PTHR12205">
    <property type="entry name" value="CENTROMERE/KINETOCHORE PROTEIN ZW10"/>
    <property type="match status" value="1"/>
</dbReference>
<evidence type="ECO:0000259" key="13">
    <source>
        <dbReference type="Pfam" id="PF20666"/>
    </source>
</evidence>
<organism evidence="15 16">
    <name type="scientific">Chironomus riparius</name>
    <dbReference type="NCBI Taxonomy" id="315576"/>
    <lineage>
        <taxon>Eukaryota</taxon>
        <taxon>Metazoa</taxon>
        <taxon>Ecdysozoa</taxon>
        <taxon>Arthropoda</taxon>
        <taxon>Hexapoda</taxon>
        <taxon>Insecta</taxon>
        <taxon>Pterygota</taxon>
        <taxon>Neoptera</taxon>
        <taxon>Endopterygota</taxon>
        <taxon>Diptera</taxon>
        <taxon>Nematocera</taxon>
        <taxon>Chironomoidea</taxon>
        <taxon>Chironomidae</taxon>
        <taxon>Chironominae</taxon>
        <taxon>Chironomus</taxon>
    </lineage>
</organism>
<keyword evidence="5" id="KW-0963">Cytoplasm</keyword>
<dbReference type="GO" id="GO:0007094">
    <property type="term" value="P:mitotic spindle assembly checkpoint signaling"/>
    <property type="evidence" value="ECO:0007669"/>
    <property type="project" value="TreeGrafter"/>
</dbReference>
<accession>A0A9N9S3U1</accession>
<evidence type="ECO:0000313" key="16">
    <source>
        <dbReference type="Proteomes" id="UP001153620"/>
    </source>
</evidence>
<keyword evidence="4" id="KW-0158">Chromosome</keyword>
<evidence type="ECO:0000256" key="9">
    <source>
        <dbReference type="ARBA" id="ARBA00023306"/>
    </source>
</evidence>
<evidence type="ECO:0000259" key="12">
    <source>
        <dbReference type="Pfam" id="PF06248"/>
    </source>
</evidence>